<evidence type="ECO:0000256" key="5">
    <source>
        <dbReference type="ARBA" id="ARBA00022857"/>
    </source>
</evidence>
<keyword evidence="4" id="KW-0274">FAD</keyword>
<dbReference type="PANTHER" id="PTHR43098">
    <property type="entry name" value="L-ORNITHINE N(5)-MONOOXYGENASE-RELATED"/>
    <property type="match status" value="1"/>
</dbReference>
<accession>A0AAE4UWL3</accession>
<comment type="cofactor">
    <cofactor evidence="1">
        <name>FAD</name>
        <dbReference type="ChEBI" id="CHEBI:57692"/>
    </cofactor>
</comment>
<dbReference type="RefSeq" id="WP_317745683.1">
    <property type="nucleotide sequence ID" value="NZ_JAWLUP010000006.1"/>
</dbReference>
<evidence type="ECO:0000256" key="6">
    <source>
        <dbReference type="ARBA" id="ARBA00023002"/>
    </source>
</evidence>
<evidence type="ECO:0000256" key="7">
    <source>
        <dbReference type="ARBA" id="ARBA00023033"/>
    </source>
</evidence>
<comment type="caution">
    <text evidence="8">The sequence shown here is derived from an EMBL/GenBank/DDBJ whole genome shotgun (WGS) entry which is preliminary data.</text>
</comment>
<dbReference type="SUPFAM" id="SSF51905">
    <property type="entry name" value="FAD/NAD(P)-binding domain"/>
    <property type="match status" value="2"/>
</dbReference>
<dbReference type="EC" id="1.14.13.-" evidence="8"/>
<evidence type="ECO:0000313" key="9">
    <source>
        <dbReference type="Proteomes" id="UP001185863"/>
    </source>
</evidence>
<dbReference type="PANTHER" id="PTHR43098:SF3">
    <property type="entry name" value="L-ORNITHINE N(5)-MONOOXYGENASE-RELATED"/>
    <property type="match status" value="1"/>
</dbReference>
<proteinExistence type="inferred from homology"/>
<evidence type="ECO:0000256" key="2">
    <source>
        <dbReference type="ARBA" id="ARBA00010139"/>
    </source>
</evidence>
<keyword evidence="5" id="KW-0521">NADP</keyword>
<protein>
    <submittedName>
        <fullName evidence="8">NAD(P)/FAD-dependent oxidoreductase</fullName>
        <ecNumber evidence="8">1.14.13.-</ecNumber>
    </submittedName>
</protein>
<dbReference type="InterPro" id="IPR036188">
    <property type="entry name" value="FAD/NAD-bd_sf"/>
</dbReference>
<dbReference type="GO" id="GO:0050660">
    <property type="term" value="F:flavin adenine dinucleotide binding"/>
    <property type="evidence" value="ECO:0007669"/>
    <property type="project" value="InterPro"/>
</dbReference>
<dbReference type="InterPro" id="IPR020946">
    <property type="entry name" value="Flavin_mOase-like"/>
</dbReference>
<keyword evidence="7" id="KW-0503">Monooxygenase</keyword>
<keyword evidence="6 8" id="KW-0560">Oxidoreductase</keyword>
<keyword evidence="3" id="KW-0285">Flavoprotein</keyword>
<dbReference type="GO" id="GO:0050661">
    <property type="term" value="F:NADP binding"/>
    <property type="evidence" value="ECO:0007669"/>
    <property type="project" value="InterPro"/>
</dbReference>
<sequence>MSANSPVGQADYDAIVIGAGFSGLYILKRLRDIGLSVRLYEAGGGVGGAWYWNRYPGARTDSDSMIYAFSDWFDKDLVKEWSWSERYSTQPELEQYFNWVTEKLALREHIEFNTRLASAVFDETSSLWTLTTEAGVKATTRFFIPAVGALSKPNIPELRGMDRFRGSAHHSAEYPSEGIDFDGLRVAVIGNGATGVQIVPEVAKQARSVVHLIRSPYHLVPGRNHVLTDDEVKETQSNITEIFDHSRTTFGSFPYDFVGAALDLSPEDRRAEYQKSWDQGGFTFLFLFADVLASKEANDTTMEFLQEKIRALIKDPETAALVTPTDPWLTKRPPLDHGYYASLNRENVSVVDIRSNPIATVTENSLLLHDGTEHEIDVILFATGFDSYTGSLSAIDIRGRDDVALTQRWADRPRNYLGLMSAMFPNMFMLYCGPYNPAPFTNGPSLIEQQSEWILQWIEHLQINGYASIEPRESAEEKFFAHHSEIANATLIPQTASWWTRAAPSYEGAHRLVMSWAGGFPEYRRLCDEAAAGALDDFVLQPAR</sequence>
<organism evidence="8 9">
    <name type="scientific">Rhodococcus oxybenzonivorans</name>
    <dbReference type="NCBI Taxonomy" id="1990687"/>
    <lineage>
        <taxon>Bacteria</taxon>
        <taxon>Bacillati</taxon>
        <taxon>Actinomycetota</taxon>
        <taxon>Actinomycetes</taxon>
        <taxon>Mycobacteriales</taxon>
        <taxon>Nocardiaceae</taxon>
        <taxon>Rhodococcus</taxon>
    </lineage>
</organism>
<comment type="similarity">
    <text evidence="2">Belongs to the FAD-binding monooxygenase family.</text>
</comment>
<dbReference type="Pfam" id="PF00743">
    <property type="entry name" value="FMO-like"/>
    <property type="match status" value="1"/>
</dbReference>
<dbReference type="InterPro" id="IPR050775">
    <property type="entry name" value="FAD-binding_Monooxygenases"/>
</dbReference>
<reference evidence="8" key="1">
    <citation type="submission" date="2023-10" db="EMBL/GenBank/DDBJ databases">
        <title>Development of a sustainable strategy for remediation of hydrocarbon-contaminated territories based on the waste exchange concept.</title>
        <authorList>
            <person name="Krivoruchko A."/>
        </authorList>
    </citation>
    <scope>NUCLEOTIDE SEQUENCE</scope>
    <source>
        <strain evidence="8">IEGM 68</strain>
    </source>
</reference>
<dbReference type="Gene3D" id="3.50.50.60">
    <property type="entry name" value="FAD/NAD(P)-binding domain"/>
    <property type="match status" value="2"/>
</dbReference>
<dbReference type="Proteomes" id="UP001185863">
    <property type="component" value="Unassembled WGS sequence"/>
</dbReference>
<evidence type="ECO:0000256" key="4">
    <source>
        <dbReference type="ARBA" id="ARBA00022827"/>
    </source>
</evidence>
<name>A0AAE4UWL3_9NOCA</name>
<evidence type="ECO:0000256" key="1">
    <source>
        <dbReference type="ARBA" id="ARBA00001974"/>
    </source>
</evidence>
<dbReference type="AlphaFoldDB" id="A0AAE4UWL3"/>
<gene>
    <name evidence="8" type="ORF">R4315_04985</name>
</gene>
<dbReference type="GO" id="GO:0004499">
    <property type="term" value="F:N,N-dimethylaniline monooxygenase activity"/>
    <property type="evidence" value="ECO:0007669"/>
    <property type="project" value="InterPro"/>
</dbReference>
<evidence type="ECO:0000256" key="3">
    <source>
        <dbReference type="ARBA" id="ARBA00022630"/>
    </source>
</evidence>
<evidence type="ECO:0000313" key="8">
    <source>
        <dbReference type="EMBL" id="MDV7263914.1"/>
    </source>
</evidence>
<dbReference type="EMBL" id="JAWLUP010000006">
    <property type="protein sequence ID" value="MDV7263914.1"/>
    <property type="molecule type" value="Genomic_DNA"/>
</dbReference>